<protein>
    <submittedName>
        <fullName evidence="1">Uncharacterized protein</fullName>
    </submittedName>
</protein>
<reference evidence="1 2" key="1">
    <citation type="submission" date="2015-02" db="EMBL/GenBank/DDBJ databases">
        <title>Draft genome sequence of Pseudomonas stutzeri NT0128 isolated from wheat (Triticum turgidum) rhizosphere.</title>
        <authorList>
            <person name="Tovi N."/>
            <person name="Frenk S."/>
            <person name="Hadar Y."/>
            <person name="Minz D."/>
        </authorList>
    </citation>
    <scope>NUCLEOTIDE SEQUENCE [LARGE SCALE GENOMIC DNA]</scope>
    <source>
        <strain evidence="1 2">NT0128</strain>
    </source>
</reference>
<sequence>MLQPAAIPVLSGDKRIRACEEIYCVRHLAFRAVLAMLMYFNTFRLLRSGETQSAFTRDDFFTTSHG</sequence>
<dbReference type="Proteomes" id="UP000032487">
    <property type="component" value="Unassembled WGS sequence"/>
</dbReference>
<proteinExistence type="predicted"/>
<dbReference type="AlphaFoldDB" id="A0A0D9AJS6"/>
<evidence type="ECO:0000313" key="1">
    <source>
        <dbReference type="EMBL" id="KJH79641.1"/>
    </source>
</evidence>
<accession>A0A0D9AJS6</accession>
<evidence type="ECO:0000313" key="2">
    <source>
        <dbReference type="Proteomes" id="UP000032487"/>
    </source>
</evidence>
<gene>
    <name evidence="1" type="ORF">UF78_21045</name>
</gene>
<comment type="caution">
    <text evidence="1">The sequence shown here is derived from an EMBL/GenBank/DDBJ whole genome shotgun (WGS) entry which is preliminary data.</text>
</comment>
<dbReference type="EMBL" id="JYHV01000037">
    <property type="protein sequence ID" value="KJH79641.1"/>
    <property type="molecule type" value="Genomic_DNA"/>
</dbReference>
<organism evidence="1 2">
    <name type="scientific">Stutzerimonas stutzeri</name>
    <name type="common">Pseudomonas stutzeri</name>
    <dbReference type="NCBI Taxonomy" id="316"/>
    <lineage>
        <taxon>Bacteria</taxon>
        <taxon>Pseudomonadati</taxon>
        <taxon>Pseudomonadota</taxon>
        <taxon>Gammaproteobacteria</taxon>
        <taxon>Pseudomonadales</taxon>
        <taxon>Pseudomonadaceae</taxon>
        <taxon>Stutzerimonas</taxon>
    </lineage>
</organism>
<dbReference type="PATRIC" id="fig|316.101.peg.3056"/>
<name>A0A0D9AJS6_STUST</name>